<dbReference type="EMBL" id="CAJVQB010027892">
    <property type="protein sequence ID" value="CAG8811370.1"/>
    <property type="molecule type" value="Genomic_DNA"/>
</dbReference>
<accession>A0ABN7W1Q1</accession>
<evidence type="ECO:0000313" key="1">
    <source>
        <dbReference type="EMBL" id="CAG8811370.1"/>
    </source>
</evidence>
<keyword evidence="2" id="KW-1185">Reference proteome</keyword>
<organism evidence="1 2">
    <name type="scientific">Gigaspora margarita</name>
    <dbReference type="NCBI Taxonomy" id="4874"/>
    <lineage>
        <taxon>Eukaryota</taxon>
        <taxon>Fungi</taxon>
        <taxon>Fungi incertae sedis</taxon>
        <taxon>Mucoromycota</taxon>
        <taxon>Glomeromycotina</taxon>
        <taxon>Glomeromycetes</taxon>
        <taxon>Diversisporales</taxon>
        <taxon>Gigasporaceae</taxon>
        <taxon>Gigaspora</taxon>
    </lineage>
</organism>
<sequence>MDQQREDQNCTPVYGLVSDLDVNNNQNPEPLHIVLQEIANTFREATLGTTTTTHSILRKNNLVQ</sequence>
<feature type="non-terminal residue" evidence="1">
    <location>
        <position position="64"/>
    </location>
</feature>
<evidence type="ECO:0000313" key="2">
    <source>
        <dbReference type="Proteomes" id="UP000789901"/>
    </source>
</evidence>
<protein>
    <submittedName>
        <fullName evidence="1">9734_t:CDS:1</fullName>
    </submittedName>
</protein>
<proteinExistence type="predicted"/>
<name>A0ABN7W1Q1_GIGMA</name>
<dbReference type="Proteomes" id="UP000789901">
    <property type="component" value="Unassembled WGS sequence"/>
</dbReference>
<reference evidence="1 2" key="1">
    <citation type="submission" date="2021-06" db="EMBL/GenBank/DDBJ databases">
        <authorList>
            <person name="Kallberg Y."/>
            <person name="Tangrot J."/>
            <person name="Rosling A."/>
        </authorList>
    </citation>
    <scope>NUCLEOTIDE SEQUENCE [LARGE SCALE GENOMIC DNA]</scope>
    <source>
        <strain evidence="1 2">120-4 pot B 10/14</strain>
    </source>
</reference>
<comment type="caution">
    <text evidence="1">The sequence shown here is derived from an EMBL/GenBank/DDBJ whole genome shotgun (WGS) entry which is preliminary data.</text>
</comment>
<gene>
    <name evidence="1" type="ORF">GMARGA_LOCUS25326</name>
</gene>